<dbReference type="InterPro" id="IPR036770">
    <property type="entry name" value="Ankyrin_rpt-contain_sf"/>
</dbReference>
<keyword evidence="5 7" id="KW-0040">ANK repeat</keyword>
<dbReference type="InterPro" id="IPR002110">
    <property type="entry name" value="Ankyrin_rpt"/>
</dbReference>
<evidence type="ECO:0000313" key="11">
    <source>
        <dbReference type="Proteomes" id="UP000594638"/>
    </source>
</evidence>
<dbReference type="SUPFAM" id="SSF48403">
    <property type="entry name" value="Ankyrin repeat"/>
    <property type="match status" value="1"/>
</dbReference>
<protein>
    <submittedName>
        <fullName evidence="10">Ankyrin repeat-containing BDA1-like</fullName>
    </submittedName>
</protein>
<dbReference type="AlphaFoldDB" id="A0A8S0PG03"/>
<dbReference type="Pfam" id="PF13962">
    <property type="entry name" value="PGG"/>
    <property type="match status" value="1"/>
</dbReference>
<evidence type="ECO:0000256" key="1">
    <source>
        <dbReference type="ARBA" id="ARBA00004141"/>
    </source>
</evidence>
<organism evidence="10 11">
    <name type="scientific">Olea europaea subsp. europaea</name>
    <dbReference type="NCBI Taxonomy" id="158383"/>
    <lineage>
        <taxon>Eukaryota</taxon>
        <taxon>Viridiplantae</taxon>
        <taxon>Streptophyta</taxon>
        <taxon>Embryophyta</taxon>
        <taxon>Tracheophyta</taxon>
        <taxon>Spermatophyta</taxon>
        <taxon>Magnoliopsida</taxon>
        <taxon>eudicotyledons</taxon>
        <taxon>Gunneridae</taxon>
        <taxon>Pentapetalae</taxon>
        <taxon>asterids</taxon>
        <taxon>lamiids</taxon>
        <taxon>Lamiales</taxon>
        <taxon>Oleaceae</taxon>
        <taxon>Oleeae</taxon>
        <taxon>Olea</taxon>
    </lineage>
</organism>
<dbReference type="Proteomes" id="UP000594638">
    <property type="component" value="Unassembled WGS sequence"/>
</dbReference>
<dbReference type="EMBL" id="CACTIH010000058">
    <property type="protein sequence ID" value="CAA2945051.1"/>
    <property type="molecule type" value="Genomic_DNA"/>
</dbReference>
<evidence type="ECO:0000313" key="10">
    <source>
        <dbReference type="EMBL" id="CAA2945051.1"/>
    </source>
</evidence>
<evidence type="ECO:0000256" key="7">
    <source>
        <dbReference type="PROSITE-ProRule" id="PRU00023"/>
    </source>
</evidence>
<evidence type="ECO:0000256" key="6">
    <source>
        <dbReference type="ARBA" id="ARBA00023136"/>
    </source>
</evidence>
<feature type="repeat" description="ANK" evidence="7">
    <location>
        <begin position="107"/>
        <end position="133"/>
    </location>
</feature>
<dbReference type="SMART" id="SM00248">
    <property type="entry name" value="ANK"/>
    <property type="match status" value="6"/>
</dbReference>
<comment type="subcellular location">
    <subcellularLocation>
        <location evidence="1">Membrane</location>
        <topology evidence="1">Multi-pass membrane protein</topology>
    </subcellularLocation>
</comment>
<keyword evidence="3" id="KW-0677">Repeat</keyword>
<feature type="transmembrane region" description="Helical" evidence="8">
    <location>
        <begin position="426"/>
        <end position="451"/>
    </location>
</feature>
<dbReference type="InterPro" id="IPR026961">
    <property type="entry name" value="PGG_dom"/>
</dbReference>
<keyword evidence="11" id="KW-1185">Reference proteome</keyword>
<feature type="transmembrane region" description="Helical" evidence="8">
    <location>
        <begin position="354"/>
        <end position="376"/>
    </location>
</feature>
<proteinExistence type="predicted"/>
<dbReference type="PANTHER" id="PTHR24186:SF37">
    <property type="entry name" value="PGG DOMAIN-CONTAINING PROTEIN"/>
    <property type="match status" value="1"/>
</dbReference>
<dbReference type="Pfam" id="PF00023">
    <property type="entry name" value="Ank"/>
    <property type="match status" value="1"/>
</dbReference>
<feature type="transmembrane region" description="Helical" evidence="8">
    <location>
        <begin position="385"/>
        <end position="406"/>
    </location>
</feature>
<keyword evidence="4 8" id="KW-1133">Transmembrane helix</keyword>
<evidence type="ECO:0000256" key="8">
    <source>
        <dbReference type="SAM" id="Phobius"/>
    </source>
</evidence>
<keyword evidence="2 8" id="KW-0812">Transmembrane</keyword>
<name>A0A8S0PG03_OLEEU</name>
<sequence length="478" mass="53388">METLENLLFEAAAEGNVNSLKKLLQEDPVILDRVIVNIHSDTPLHVAAILGHIDFVKEILRRRPEFARELNLCQSSPLHLASAKGYIQVVRVLLSANPLMCLARDRNGLTPLHLAAIKGRIEVVKELVHAKCDAARVIVGQGRTILHLCVKYYQVEALKFLVNTFRDQDFTNCKDSDGNTILHLAVADKQVETINFLLMESARDVNAQNLCGMTAMDVLICSRRDLRDEEIEESLKRAGAFGSMEKNSLVQINGNITSPGLNLCLDPTGLSSNVKINLREKMFKQKDDWLEKKRSALMVVASLIATMAFQVGVNPPSGVWQDTKKVDSHNNSVSKAYHHKAGESIFAHNYPIEYGEFLICNTTGLIASLSIILLLMSGLPLRRRIFVWIFLVITWIAITAVALTYLKSIFVLTPEKDRQKGTVLLMVQLTIMIWLGLMALLLIGHTIRLIMKMVRKLIKCRSSKKRIPGLGITSHGTV</sequence>
<evidence type="ECO:0000256" key="5">
    <source>
        <dbReference type="ARBA" id="ARBA00023043"/>
    </source>
</evidence>
<dbReference type="PROSITE" id="PS50297">
    <property type="entry name" value="ANK_REP_REGION"/>
    <property type="match status" value="3"/>
</dbReference>
<dbReference type="GO" id="GO:0005886">
    <property type="term" value="C:plasma membrane"/>
    <property type="evidence" value="ECO:0007669"/>
    <property type="project" value="TreeGrafter"/>
</dbReference>
<dbReference type="PROSITE" id="PS50088">
    <property type="entry name" value="ANK_REPEAT"/>
    <property type="match status" value="3"/>
</dbReference>
<comment type="caution">
    <text evidence="10">The sequence shown here is derived from an EMBL/GenBank/DDBJ whole genome shotgun (WGS) entry which is preliminary data.</text>
</comment>
<dbReference type="Gramene" id="OE9A035912T1">
    <property type="protein sequence ID" value="OE9A035912C1"/>
    <property type="gene ID" value="OE9A035912"/>
</dbReference>
<evidence type="ECO:0000256" key="3">
    <source>
        <dbReference type="ARBA" id="ARBA00022737"/>
    </source>
</evidence>
<feature type="domain" description="PGG" evidence="9">
    <location>
        <begin position="288"/>
        <end position="411"/>
    </location>
</feature>
<evidence type="ECO:0000256" key="4">
    <source>
        <dbReference type="ARBA" id="ARBA00022989"/>
    </source>
</evidence>
<gene>
    <name evidence="10" type="ORF">OLEA9_A035912</name>
</gene>
<evidence type="ECO:0000256" key="2">
    <source>
        <dbReference type="ARBA" id="ARBA00022692"/>
    </source>
</evidence>
<keyword evidence="6 8" id="KW-0472">Membrane</keyword>
<feature type="repeat" description="ANK" evidence="7">
    <location>
        <begin position="39"/>
        <end position="62"/>
    </location>
</feature>
<evidence type="ECO:0000259" key="9">
    <source>
        <dbReference type="Pfam" id="PF13962"/>
    </source>
</evidence>
<reference evidence="10 11" key="1">
    <citation type="submission" date="2019-12" db="EMBL/GenBank/DDBJ databases">
        <authorList>
            <person name="Alioto T."/>
            <person name="Alioto T."/>
            <person name="Gomez Garrido J."/>
        </authorList>
    </citation>
    <scope>NUCLEOTIDE SEQUENCE [LARGE SCALE GENOMIC DNA]</scope>
</reference>
<accession>A0A8S0PG03</accession>
<dbReference type="PANTHER" id="PTHR24186">
    <property type="entry name" value="PROTEIN PHOSPHATASE 1 REGULATORY SUBUNIT"/>
    <property type="match status" value="1"/>
</dbReference>
<dbReference type="Pfam" id="PF12796">
    <property type="entry name" value="Ank_2"/>
    <property type="match status" value="2"/>
</dbReference>
<dbReference type="OrthoDB" id="912033at2759"/>
<dbReference type="Gene3D" id="1.25.40.20">
    <property type="entry name" value="Ankyrin repeat-containing domain"/>
    <property type="match status" value="2"/>
</dbReference>
<feature type="repeat" description="ANK" evidence="7">
    <location>
        <begin position="177"/>
        <end position="210"/>
    </location>
</feature>